<dbReference type="AlphaFoldDB" id="A0A2H0U968"/>
<dbReference type="EMBL" id="PFBM01000018">
    <property type="protein sequence ID" value="PIR82305.1"/>
    <property type="molecule type" value="Genomic_DNA"/>
</dbReference>
<organism evidence="1 2">
    <name type="scientific">Candidatus Kaiserbacteria bacterium CG10_big_fil_rev_8_21_14_0_10_59_10</name>
    <dbReference type="NCBI Taxonomy" id="1974612"/>
    <lineage>
        <taxon>Bacteria</taxon>
        <taxon>Candidatus Kaiseribacteriota</taxon>
    </lineage>
</organism>
<dbReference type="Proteomes" id="UP000231379">
    <property type="component" value="Unassembled WGS sequence"/>
</dbReference>
<protein>
    <recommendedName>
        <fullName evidence="3">Type 4 fimbrial biogenesis protein PilX N-terminal domain-containing protein</fullName>
    </recommendedName>
</protein>
<comment type="caution">
    <text evidence="1">The sequence shown here is derived from an EMBL/GenBank/DDBJ whole genome shotgun (WGS) entry which is preliminary data.</text>
</comment>
<evidence type="ECO:0008006" key="3">
    <source>
        <dbReference type="Google" id="ProtNLM"/>
    </source>
</evidence>
<sequence length="588" mass="60209">MTRHRRTAGMILVTALVFGAVLTTMAVALVNYTALNAKVTRASVAEAQALALAEAGIDKAVYELNQNGSYTGESNTPLGAGVVTITVTNIDANSKRISATASVPNSTSPRAQASVHATASINTSVVAFHFGVQVGEGGVSMGNGAEIIGNIFSNGSISGSGTVTGDATVAAGTAGSPDQSWTTENGTVGLGDVAARASVAQSFRPSTSSTLNKIQLYVRKVGNPNDITIRVMADDAGRPSGTVLVTAVIPSSHVADDLSFAEAALESLIQVQADQTYWLVASLPVSSTSHYEWAVDTLAGYSRGEAAASAVWDDPDAWSAVQGDLNFKIFLAGNQTSLSQTTVEGNAWAQQLSNCTIHGDATFQSATTNCTVSGTKYPNATSSPPGLMPISEAHIRQWEEDAEAGGVHAGDFTISNNGSATLGPRKITGKLTVSNGATLTLTGPVWVTGDISFSNTSHLQTSASLGNRAAILIADAPGEESSKGKVTLTNGMQVSGNGNPGSYPMILTTNTSGSAISLGNNAEGIILYATAGTVQISNNAQARQITAHRLQMSNNSQVVYESGLSNSNFSGGPGGSWAIVPGTYAITP</sequence>
<name>A0A2H0U968_9BACT</name>
<evidence type="ECO:0000313" key="2">
    <source>
        <dbReference type="Proteomes" id="UP000231379"/>
    </source>
</evidence>
<gene>
    <name evidence="1" type="ORF">COU20_03010</name>
</gene>
<accession>A0A2H0U968</accession>
<evidence type="ECO:0000313" key="1">
    <source>
        <dbReference type="EMBL" id="PIR82305.1"/>
    </source>
</evidence>
<proteinExistence type="predicted"/>
<reference evidence="2" key="1">
    <citation type="submission" date="2017-09" db="EMBL/GenBank/DDBJ databases">
        <title>Depth-based differentiation of microbial function through sediment-hosted aquifers and enrichment of novel symbionts in the deep terrestrial subsurface.</title>
        <authorList>
            <person name="Probst A.J."/>
            <person name="Ladd B."/>
            <person name="Jarett J.K."/>
            <person name="Geller-Mcgrath D.E."/>
            <person name="Sieber C.M.K."/>
            <person name="Emerson J.B."/>
            <person name="Anantharaman K."/>
            <person name="Thomas B.C."/>
            <person name="Malmstrom R."/>
            <person name="Stieglmeier M."/>
            <person name="Klingl A."/>
            <person name="Woyke T."/>
            <person name="Ryan C.M."/>
            <person name="Banfield J.F."/>
        </authorList>
    </citation>
    <scope>NUCLEOTIDE SEQUENCE [LARGE SCALE GENOMIC DNA]</scope>
</reference>